<dbReference type="AlphaFoldDB" id="A0A317WN94"/>
<proteinExistence type="predicted"/>
<dbReference type="GO" id="GO:0000435">
    <property type="term" value="P:positive regulation of transcription from RNA polymerase II promoter by galactose"/>
    <property type="evidence" value="ECO:0007669"/>
    <property type="project" value="TreeGrafter"/>
</dbReference>
<evidence type="ECO:0000259" key="5">
    <source>
        <dbReference type="SMART" id="SM00906"/>
    </source>
</evidence>
<dbReference type="GO" id="GO:0000978">
    <property type="term" value="F:RNA polymerase II cis-regulatory region sequence-specific DNA binding"/>
    <property type="evidence" value="ECO:0007669"/>
    <property type="project" value="TreeGrafter"/>
</dbReference>
<dbReference type="STRING" id="1450535.A0A317WN94"/>
<feature type="region of interest" description="Disordered" evidence="4">
    <location>
        <begin position="58"/>
        <end position="89"/>
    </location>
</feature>
<protein>
    <recommendedName>
        <fullName evidence="5">Xylanolytic transcriptional activator regulatory domain-containing protein</fullName>
    </recommendedName>
</protein>
<evidence type="ECO:0000313" key="7">
    <source>
        <dbReference type="Proteomes" id="UP000246702"/>
    </source>
</evidence>
<dbReference type="InterPro" id="IPR007219">
    <property type="entry name" value="XnlR_reg_dom"/>
</dbReference>
<dbReference type="InterPro" id="IPR051127">
    <property type="entry name" value="Fungal_SecMet_Regulators"/>
</dbReference>
<comment type="caution">
    <text evidence="6">The sequence shown here is derived from an EMBL/GenBank/DDBJ whole genome shotgun (WGS) entry which is preliminary data.</text>
</comment>
<dbReference type="PANTHER" id="PTHR47424:SF2">
    <property type="entry name" value="TRANSCRIPTION FACTOR DOMAIN-CONTAINING PROTEIN-RELATED"/>
    <property type="match status" value="1"/>
</dbReference>
<dbReference type="PANTHER" id="PTHR47424">
    <property type="entry name" value="REGULATORY PROTEIN GAL4"/>
    <property type="match status" value="1"/>
</dbReference>
<evidence type="ECO:0000256" key="3">
    <source>
        <dbReference type="ARBA" id="ARBA00023242"/>
    </source>
</evidence>
<keyword evidence="1" id="KW-0805">Transcription regulation</keyword>
<name>A0A317WN94_9EURO</name>
<feature type="compositionally biased region" description="Polar residues" evidence="4">
    <location>
        <begin position="80"/>
        <end position="89"/>
    </location>
</feature>
<evidence type="ECO:0000256" key="2">
    <source>
        <dbReference type="ARBA" id="ARBA00023163"/>
    </source>
</evidence>
<organism evidence="6 7">
    <name type="scientific">Aspergillus sclerotioniger CBS 115572</name>
    <dbReference type="NCBI Taxonomy" id="1450535"/>
    <lineage>
        <taxon>Eukaryota</taxon>
        <taxon>Fungi</taxon>
        <taxon>Dikarya</taxon>
        <taxon>Ascomycota</taxon>
        <taxon>Pezizomycotina</taxon>
        <taxon>Eurotiomycetes</taxon>
        <taxon>Eurotiomycetidae</taxon>
        <taxon>Eurotiales</taxon>
        <taxon>Aspergillaceae</taxon>
        <taxon>Aspergillus</taxon>
        <taxon>Aspergillus subgen. Circumdati</taxon>
    </lineage>
</organism>
<keyword evidence="2" id="KW-0804">Transcription</keyword>
<evidence type="ECO:0000313" key="6">
    <source>
        <dbReference type="EMBL" id="PWY87231.1"/>
    </source>
</evidence>
<dbReference type="OrthoDB" id="3364175at2759"/>
<dbReference type="Proteomes" id="UP000246702">
    <property type="component" value="Unassembled WGS sequence"/>
</dbReference>
<dbReference type="EMBL" id="MSFK01000014">
    <property type="protein sequence ID" value="PWY87231.1"/>
    <property type="molecule type" value="Genomic_DNA"/>
</dbReference>
<dbReference type="RefSeq" id="XP_025467439.1">
    <property type="nucleotide sequence ID" value="XM_025615715.1"/>
</dbReference>
<dbReference type="GO" id="GO:0006351">
    <property type="term" value="P:DNA-templated transcription"/>
    <property type="evidence" value="ECO:0007669"/>
    <property type="project" value="InterPro"/>
</dbReference>
<dbReference type="SMART" id="SM00906">
    <property type="entry name" value="Fungal_trans"/>
    <property type="match status" value="1"/>
</dbReference>
<gene>
    <name evidence="6" type="ORF">BO94DRAFT_585784</name>
</gene>
<feature type="domain" description="Xylanolytic transcriptional activator regulatory" evidence="5">
    <location>
        <begin position="236"/>
        <end position="308"/>
    </location>
</feature>
<dbReference type="Pfam" id="PF04082">
    <property type="entry name" value="Fungal_trans"/>
    <property type="match status" value="1"/>
</dbReference>
<evidence type="ECO:0000256" key="1">
    <source>
        <dbReference type="ARBA" id="ARBA00023015"/>
    </source>
</evidence>
<evidence type="ECO:0000256" key="4">
    <source>
        <dbReference type="SAM" id="MobiDB-lite"/>
    </source>
</evidence>
<dbReference type="GO" id="GO:0008270">
    <property type="term" value="F:zinc ion binding"/>
    <property type="evidence" value="ECO:0007669"/>
    <property type="project" value="InterPro"/>
</dbReference>
<feature type="compositionally biased region" description="Basic and acidic residues" evidence="4">
    <location>
        <begin position="67"/>
        <end position="79"/>
    </location>
</feature>
<sequence length="582" mass="65542">MDQIEGRYARLTTLVQRLNPDIDIEDVLALPSDAFRDKERDAFEWSLDSSAGLDGMASLPASTEVGYPDKAETAPKKQPDSSPGNSANSTILRTVPGLLFENPGSISSREASPSPTQDFWCSGHLTNTTILDGLLDAYFTCYNPSYPVVHERTFRQKYQDRHQIPPHSNWHAIFYVVLAIGNWILGHSSASKQCVYYHAARSRMSLQMLESGSLSTVQVFLLMGNYLLKQDRPNTGSNLIGIAYRMALGLGLYRELPPGKSELLFHERRRALWWIVYCFDSAFSLTIGRSVMGSNFIETRLPRNIDDSTCILSSNLPPPTDHPTGYSAIIAQAQLASIGNSIYTTVISAPQGAVFDIKTTRSLDHQLEAWCLSLPLYFTAHDIPEWFRGPRAIVFWKEQNLRMMLWWGARRLTCSLPAEIEDARDMCNYVAIETIQDITTFCLEYPECLHPGLGWYATYFLFQASVVLSFYSIHSNNLPNGLGMVDRELWMISLSRARECLTSLSRSVASAKRYLRVLDQIRELAPGVDIPELSSERMDTHPPFDADPALQILFQDEWWNGNILEGLTESDEAFSMSPPANY</sequence>
<keyword evidence="3" id="KW-0539">Nucleus</keyword>
<dbReference type="CDD" id="cd12148">
    <property type="entry name" value="fungal_TF_MHR"/>
    <property type="match status" value="1"/>
</dbReference>
<keyword evidence="7" id="KW-1185">Reference proteome</keyword>
<dbReference type="GO" id="GO:0000981">
    <property type="term" value="F:DNA-binding transcription factor activity, RNA polymerase II-specific"/>
    <property type="evidence" value="ECO:0007669"/>
    <property type="project" value="TreeGrafter"/>
</dbReference>
<dbReference type="GeneID" id="37117858"/>
<accession>A0A317WN94</accession>
<dbReference type="GO" id="GO:0005634">
    <property type="term" value="C:nucleus"/>
    <property type="evidence" value="ECO:0007669"/>
    <property type="project" value="TreeGrafter"/>
</dbReference>
<reference evidence="6 7" key="1">
    <citation type="submission" date="2016-12" db="EMBL/GenBank/DDBJ databases">
        <title>The genomes of Aspergillus section Nigri reveals drivers in fungal speciation.</title>
        <authorList>
            <consortium name="DOE Joint Genome Institute"/>
            <person name="Vesth T.C."/>
            <person name="Nybo J."/>
            <person name="Theobald S."/>
            <person name="Brandl J."/>
            <person name="Frisvad J.C."/>
            <person name="Nielsen K.F."/>
            <person name="Lyhne E.K."/>
            <person name="Kogle M.E."/>
            <person name="Kuo A."/>
            <person name="Riley R."/>
            <person name="Clum A."/>
            <person name="Nolan M."/>
            <person name="Lipzen A."/>
            <person name="Salamov A."/>
            <person name="Henrissat B."/>
            <person name="Wiebenga A."/>
            <person name="De Vries R.P."/>
            <person name="Grigoriev I.V."/>
            <person name="Mortensen U.H."/>
            <person name="Andersen M.R."/>
            <person name="Baker S.E."/>
        </authorList>
    </citation>
    <scope>NUCLEOTIDE SEQUENCE [LARGE SCALE GENOMIC DNA]</scope>
    <source>
        <strain evidence="6 7">CBS 115572</strain>
    </source>
</reference>